<evidence type="ECO:0000313" key="3">
    <source>
        <dbReference type="EnsemblMetazoa" id="CLYHEMP006652.1"/>
    </source>
</evidence>
<feature type="coiled-coil region" evidence="1">
    <location>
        <begin position="394"/>
        <end position="428"/>
    </location>
</feature>
<feature type="coiled-coil region" evidence="1">
    <location>
        <begin position="317"/>
        <end position="351"/>
    </location>
</feature>
<reference evidence="3" key="1">
    <citation type="submission" date="2021-01" db="UniProtKB">
        <authorList>
            <consortium name="EnsemblMetazoa"/>
        </authorList>
    </citation>
    <scope>IDENTIFICATION</scope>
</reference>
<protein>
    <submittedName>
        <fullName evidence="3">Uncharacterized protein</fullName>
    </submittedName>
</protein>
<accession>A0A7M5UVV8</accession>
<keyword evidence="1" id="KW-0175">Coiled coil</keyword>
<feature type="compositionally biased region" description="Polar residues" evidence="2">
    <location>
        <begin position="37"/>
        <end position="47"/>
    </location>
</feature>
<name>A0A7M5UVV8_9CNID</name>
<evidence type="ECO:0000313" key="4">
    <source>
        <dbReference type="Proteomes" id="UP000594262"/>
    </source>
</evidence>
<organism evidence="3 4">
    <name type="scientific">Clytia hemisphaerica</name>
    <dbReference type="NCBI Taxonomy" id="252671"/>
    <lineage>
        <taxon>Eukaryota</taxon>
        <taxon>Metazoa</taxon>
        <taxon>Cnidaria</taxon>
        <taxon>Hydrozoa</taxon>
        <taxon>Hydroidolina</taxon>
        <taxon>Leptothecata</taxon>
        <taxon>Obeliida</taxon>
        <taxon>Clytiidae</taxon>
        <taxon>Clytia</taxon>
    </lineage>
</organism>
<evidence type="ECO:0000256" key="1">
    <source>
        <dbReference type="SAM" id="Coils"/>
    </source>
</evidence>
<proteinExistence type="predicted"/>
<dbReference type="RefSeq" id="XP_066913607.1">
    <property type="nucleotide sequence ID" value="XM_067057506.1"/>
</dbReference>
<dbReference type="OrthoDB" id="10478219at2759"/>
<evidence type="ECO:0000256" key="2">
    <source>
        <dbReference type="SAM" id="MobiDB-lite"/>
    </source>
</evidence>
<feature type="region of interest" description="Disordered" evidence="2">
    <location>
        <begin position="26"/>
        <end position="52"/>
    </location>
</feature>
<dbReference type="Proteomes" id="UP000594262">
    <property type="component" value="Unplaced"/>
</dbReference>
<sequence>MDVLPENSTWNAGFRSTTPTRIVTIDPETPDSMDYTMENTGPSTRRQSIVDDPFEKYRRTERQPSLVKAARQFQDNIRSRADSKLRAASDRNGNLERELTALQSKMDQKMGELEGLQEMSDQTAKPAAHILETVMGELEQRNLELSSLLKQSERSRVEMEDVLKEQNEELTTLRANTLIMKTLEEEVTLLTSKKDDLNERVSDLETELHERQLHEQMLNQKLSDCEHERQSMEQDNASRRTEMGSKLSYAQQQIKEKELLVENTEITVKELFEKCNQLGTSNSEVKQELLHCLESGKRLKDLNTKLHFCKDYLEQQVDQLIKDLKASRGTNEQLKLEMSNGNRERQNYHKQVLLLEEQHKQTVSEMHIMKEKLSSVEKQLHEYESGSIRSACVIAEINKEKDSKELLKLSLEKQVRDLEGELKLKEEELRASEMFGRKLKSDLVQCHAKVEYYQESFIEKQELQKLRADLEIKYKLDLNTQLQRVGDMFEKEQNELIETMKTSLNARSEPEMYHTAVTPEALRLRDFYRAHT</sequence>
<dbReference type="GeneID" id="136800895"/>
<keyword evidence="4" id="KW-1185">Reference proteome</keyword>
<feature type="coiled-coil region" evidence="1">
    <location>
        <begin position="78"/>
        <end position="274"/>
    </location>
</feature>
<dbReference type="AlphaFoldDB" id="A0A7M5UVV8"/>
<dbReference type="EnsemblMetazoa" id="CLYHEMT006652.1">
    <property type="protein sequence ID" value="CLYHEMP006652.1"/>
    <property type="gene ID" value="CLYHEMG006652"/>
</dbReference>